<dbReference type="KEGG" id="phu:Phum_PHUM265700"/>
<dbReference type="EnsemblMetazoa" id="PHUM265700-RA">
    <property type="protein sequence ID" value="PHUM265700-PA"/>
    <property type="gene ID" value="PHUM265700"/>
</dbReference>
<protein>
    <submittedName>
        <fullName evidence="1 2">Uncharacterized protein</fullName>
    </submittedName>
</protein>
<keyword evidence="3" id="KW-1185">Reference proteome</keyword>
<dbReference type="CTD" id="8235517"/>
<reference evidence="1" key="1">
    <citation type="submission" date="2007-04" db="EMBL/GenBank/DDBJ databases">
        <title>Annotation of Pediculus humanus corporis strain USDA.</title>
        <authorList>
            <person name="Kirkness E."/>
            <person name="Hannick L."/>
            <person name="Hass B."/>
            <person name="Bruggner R."/>
            <person name="Lawson D."/>
            <person name="Bidwell S."/>
            <person name="Joardar V."/>
            <person name="Caler E."/>
            <person name="Walenz B."/>
            <person name="Inman J."/>
            <person name="Schobel S."/>
            <person name="Galinsky K."/>
            <person name="Amedeo P."/>
            <person name="Strausberg R."/>
        </authorList>
    </citation>
    <scope>NUCLEOTIDE SEQUENCE</scope>
    <source>
        <strain evidence="1">USDA</strain>
    </source>
</reference>
<dbReference type="InParanoid" id="E0VKJ2"/>
<dbReference type="RefSeq" id="XP_002426636.1">
    <property type="nucleotide sequence ID" value="XM_002426591.1"/>
</dbReference>
<dbReference type="HOGENOM" id="CLU_2608903_0_0_1"/>
<dbReference type="AlphaFoldDB" id="E0VKJ2"/>
<accession>E0VKJ2</accession>
<gene>
    <name evidence="2" type="primary">8235517</name>
    <name evidence="1" type="ORF">Phum_PHUM265700</name>
</gene>
<evidence type="ECO:0000313" key="1">
    <source>
        <dbReference type="EMBL" id="EEB13898.1"/>
    </source>
</evidence>
<reference evidence="2" key="3">
    <citation type="submission" date="2020-05" db="UniProtKB">
        <authorList>
            <consortium name="EnsemblMetazoa"/>
        </authorList>
    </citation>
    <scope>IDENTIFICATION</scope>
    <source>
        <strain evidence="2">USDA</strain>
    </source>
</reference>
<dbReference type="GeneID" id="8235517"/>
<dbReference type="VEuPathDB" id="VectorBase:PHUM265700"/>
<evidence type="ECO:0000313" key="2">
    <source>
        <dbReference type="EnsemblMetazoa" id="PHUM265700-PA"/>
    </source>
</evidence>
<name>E0VKJ2_PEDHC</name>
<dbReference type="Proteomes" id="UP000009046">
    <property type="component" value="Unassembled WGS sequence"/>
</dbReference>
<sequence length="79" mass="9502">MKTKKKKFIVATNKRGKKKKQLMLIVVHEEKKKNTQMRTTGKTKNSNEVVFNQGRLFEYLNVEIYMSSHEKRKKIDLFR</sequence>
<dbReference type="EMBL" id="DS235248">
    <property type="protein sequence ID" value="EEB13898.1"/>
    <property type="molecule type" value="Genomic_DNA"/>
</dbReference>
<dbReference type="EMBL" id="AAZO01003073">
    <property type="status" value="NOT_ANNOTATED_CDS"/>
    <property type="molecule type" value="Genomic_DNA"/>
</dbReference>
<evidence type="ECO:0000313" key="3">
    <source>
        <dbReference type="Proteomes" id="UP000009046"/>
    </source>
</evidence>
<organism>
    <name type="scientific">Pediculus humanus subsp. corporis</name>
    <name type="common">Body louse</name>
    <dbReference type="NCBI Taxonomy" id="121224"/>
    <lineage>
        <taxon>Eukaryota</taxon>
        <taxon>Metazoa</taxon>
        <taxon>Ecdysozoa</taxon>
        <taxon>Arthropoda</taxon>
        <taxon>Hexapoda</taxon>
        <taxon>Insecta</taxon>
        <taxon>Pterygota</taxon>
        <taxon>Neoptera</taxon>
        <taxon>Paraneoptera</taxon>
        <taxon>Psocodea</taxon>
        <taxon>Troctomorpha</taxon>
        <taxon>Phthiraptera</taxon>
        <taxon>Anoplura</taxon>
        <taxon>Pediculidae</taxon>
        <taxon>Pediculus</taxon>
    </lineage>
</organism>
<reference evidence="1" key="2">
    <citation type="submission" date="2007-04" db="EMBL/GenBank/DDBJ databases">
        <title>The genome of the human body louse.</title>
        <authorList>
            <consortium name="The Human Body Louse Genome Consortium"/>
            <person name="Kirkness E."/>
            <person name="Walenz B."/>
            <person name="Hass B."/>
            <person name="Bruggner R."/>
            <person name="Strausberg R."/>
        </authorList>
    </citation>
    <scope>NUCLEOTIDE SEQUENCE</scope>
    <source>
        <strain evidence="1">USDA</strain>
    </source>
</reference>
<proteinExistence type="predicted"/>